<feature type="transmembrane region" description="Helical" evidence="7">
    <location>
        <begin position="146"/>
        <end position="170"/>
    </location>
</feature>
<feature type="transmembrane region" description="Helical" evidence="7">
    <location>
        <begin position="48"/>
        <end position="75"/>
    </location>
</feature>
<dbReference type="RefSeq" id="WP_189190292.1">
    <property type="nucleotide sequence ID" value="NZ_BMMM01000016.1"/>
</dbReference>
<feature type="transmembrane region" description="Helical" evidence="7">
    <location>
        <begin position="190"/>
        <end position="210"/>
    </location>
</feature>
<name>A0A917YA86_9ACTN</name>
<keyword evidence="3" id="KW-1003">Cell membrane</keyword>
<feature type="transmembrane region" description="Helical" evidence="7">
    <location>
        <begin position="113"/>
        <end position="134"/>
    </location>
</feature>
<keyword evidence="4 7" id="KW-0812">Transmembrane</keyword>
<evidence type="ECO:0000256" key="3">
    <source>
        <dbReference type="ARBA" id="ARBA00022475"/>
    </source>
</evidence>
<dbReference type="SUPFAM" id="SSF161098">
    <property type="entry name" value="MetI-like"/>
    <property type="match status" value="1"/>
</dbReference>
<feature type="domain" description="ABC transmembrane type-1" evidence="8">
    <location>
        <begin position="109"/>
        <end position="323"/>
    </location>
</feature>
<evidence type="ECO:0000259" key="8">
    <source>
        <dbReference type="PROSITE" id="PS50928"/>
    </source>
</evidence>
<dbReference type="AlphaFoldDB" id="A0A917YA86"/>
<gene>
    <name evidence="9" type="ORF">GCM10011579_072030</name>
</gene>
<dbReference type="GO" id="GO:0005886">
    <property type="term" value="C:plasma membrane"/>
    <property type="evidence" value="ECO:0007669"/>
    <property type="project" value="UniProtKB-SubCell"/>
</dbReference>
<proteinExistence type="inferred from homology"/>
<reference evidence="9 10" key="1">
    <citation type="journal article" date="2014" name="Int. J. Syst. Evol. Microbiol.">
        <title>Complete genome sequence of Corynebacterium casei LMG S-19264T (=DSM 44701T), isolated from a smear-ripened cheese.</title>
        <authorList>
            <consortium name="US DOE Joint Genome Institute (JGI-PGF)"/>
            <person name="Walter F."/>
            <person name="Albersmeier A."/>
            <person name="Kalinowski J."/>
            <person name="Ruckert C."/>
        </authorList>
    </citation>
    <scope>NUCLEOTIDE SEQUENCE [LARGE SCALE GENOMIC DNA]</scope>
    <source>
        <strain evidence="9 10">CGMCC 4.7111</strain>
    </source>
</reference>
<dbReference type="PROSITE" id="PS50928">
    <property type="entry name" value="ABC_TM1"/>
    <property type="match status" value="1"/>
</dbReference>
<comment type="similarity">
    <text evidence="7">Belongs to the binding-protein-dependent transport system permease family.</text>
</comment>
<dbReference type="Pfam" id="PF00528">
    <property type="entry name" value="BPD_transp_1"/>
    <property type="match status" value="1"/>
</dbReference>
<dbReference type="InterPro" id="IPR051393">
    <property type="entry name" value="ABC_transporter_permease"/>
</dbReference>
<organism evidence="9 10">
    <name type="scientific">Streptomyces albiflavescens</name>
    <dbReference type="NCBI Taxonomy" id="1623582"/>
    <lineage>
        <taxon>Bacteria</taxon>
        <taxon>Bacillati</taxon>
        <taxon>Actinomycetota</taxon>
        <taxon>Actinomycetes</taxon>
        <taxon>Kitasatosporales</taxon>
        <taxon>Streptomycetaceae</taxon>
        <taxon>Streptomyces</taxon>
    </lineage>
</organism>
<evidence type="ECO:0000256" key="2">
    <source>
        <dbReference type="ARBA" id="ARBA00022448"/>
    </source>
</evidence>
<protein>
    <submittedName>
        <fullName evidence="9">Sugar ABC transporter permease</fullName>
    </submittedName>
</protein>
<dbReference type="CDD" id="cd06261">
    <property type="entry name" value="TM_PBP2"/>
    <property type="match status" value="1"/>
</dbReference>
<dbReference type="PANTHER" id="PTHR30193:SF41">
    <property type="entry name" value="DIACETYLCHITOBIOSE UPTAKE SYSTEM PERMEASE PROTEIN NGCF"/>
    <property type="match status" value="1"/>
</dbReference>
<dbReference type="Gene3D" id="1.10.3720.10">
    <property type="entry name" value="MetI-like"/>
    <property type="match status" value="1"/>
</dbReference>
<accession>A0A917YA86</accession>
<comment type="caution">
    <text evidence="9">The sequence shown here is derived from an EMBL/GenBank/DDBJ whole genome shotgun (WGS) entry which is preliminary data.</text>
</comment>
<keyword evidence="5 7" id="KW-1133">Transmembrane helix</keyword>
<evidence type="ECO:0000256" key="1">
    <source>
        <dbReference type="ARBA" id="ARBA00004651"/>
    </source>
</evidence>
<dbReference type="EMBL" id="BMMM01000016">
    <property type="protein sequence ID" value="GGN83358.1"/>
    <property type="molecule type" value="Genomic_DNA"/>
</dbReference>
<comment type="subcellular location">
    <subcellularLocation>
        <location evidence="1 7">Cell membrane</location>
        <topology evidence="1 7">Multi-pass membrane protein</topology>
    </subcellularLocation>
</comment>
<evidence type="ECO:0000256" key="7">
    <source>
        <dbReference type="RuleBase" id="RU363032"/>
    </source>
</evidence>
<dbReference type="InterPro" id="IPR035906">
    <property type="entry name" value="MetI-like_sf"/>
</dbReference>
<evidence type="ECO:0000313" key="9">
    <source>
        <dbReference type="EMBL" id="GGN83358.1"/>
    </source>
</evidence>
<evidence type="ECO:0000256" key="5">
    <source>
        <dbReference type="ARBA" id="ARBA00022989"/>
    </source>
</evidence>
<sequence length="343" mass="37677">MTHSTSTSATSSAGSAPYVPEVGKCDDQDFAAAGPGRRRSPLRRVRDWLSAVVFTVPALVLFGMLVLVPMGYAIYVSFFNWGGFGSPSDSVGLNNYTRLFKDPVFLGDLGRGALLIGFSILVQLPFALAMAVLLNQKLRGRAVYRMLFFAPYILSEVITGVLFSMIFAPGEGLADKVLDKLGLGGLGGDWFAGQHSVLPTLFIVMTWKYFGFHMMLYLAGLQGIPAELQEAARIDGAGTWQRFWHITLPLLAPTLRISAFLSVVYSIQLFDLVWVITTGGPDHASETMAISMVQYGFKRYQMGYASALSVVMFLISLVFALAYQRFVLRRDTEGAITTMRGKR</sequence>
<evidence type="ECO:0000256" key="4">
    <source>
        <dbReference type="ARBA" id="ARBA00022692"/>
    </source>
</evidence>
<dbReference type="GO" id="GO:0055085">
    <property type="term" value="P:transmembrane transport"/>
    <property type="evidence" value="ECO:0007669"/>
    <property type="project" value="InterPro"/>
</dbReference>
<keyword evidence="10" id="KW-1185">Reference proteome</keyword>
<dbReference type="Proteomes" id="UP000600365">
    <property type="component" value="Unassembled WGS sequence"/>
</dbReference>
<keyword evidence="2 7" id="KW-0813">Transport</keyword>
<evidence type="ECO:0000313" key="10">
    <source>
        <dbReference type="Proteomes" id="UP000600365"/>
    </source>
</evidence>
<feature type="transmembrane region" description="Helical" evidence="7">
    <location>
        <begin position="302"/>
        <end position="323"/>
    </location>
</feature>
<keyword evidence="6 7" id="KW-0472">Membrane</keyword>
<evidence type="ECO:0000256" key="6">
    <source>
        <dbReference type="ARBA" id="ARBA00023136"/>
    </source>
</evidence>
<dbReference type="InterPro" id="IPR000515">
    <property type="entry name" value="MetI-like"/>
</dbReference>
<feature type="transmembrane region" description="Helical" evidence="7">
    <location>
        <begin position="243"/>
        <end position="267"/>
    </location>
</feature>
<dbReference type="PANTHER" id="PTHR30193">
    <property type="entry name" value="ABC TRANSPORTER PERMEASE PROTEIN"/>
    <property type="match status" value="1"/>
</dbReference>